<gene>
    <name evidence="2" type="ORF">RMAR0315_LOCUS8111</name>
</gene>
<dbReference type="GO" id="GO:0032012">
    <property type="term" value="P:regulation of ARF protein signal transduction"/>
    <property type="evidence" value="ECO:0007669"/>
    <property type="project" value="InterPro"/>
</dbReference>
<feature type="domain" description="SEC7" evidence="1">
    <location>
        <begin position="173"/>
        <end position="247"/>
    </location>
</feature>
<dbReference type="PANTHER" id="PTHR10663">
    <property type="entry name" value="GUANYL-NUCLEOTIDE EXCHANGE FACTOR"/>
    <property type="match status" value="1"/>
</dbReference>
<dbReference type="GO" id="GO:0005085">
    <property type="term" value="F:guanyl-nucleotide exchange factor activity"/>
    <property type="evidence" value="ECO:0007669"/>
    <property type="project" value="InterPro"/>
</dbReference>
<name>A0A7S0BNB7_9RHOD</name>
<organism evidence="2">
    <name type="scientific">Rhodosorus marinus</name>
    <dbReference type="NCBI Taxonomy" id="101924"/>
    <lineage>
        <taxon>Eukaryota</taxon>
        <taxon>Rhodophyta</taxon>
        <taxon>Stylonematophyceae</taxon>
        <taxon>Stylonematales</taxon>
        <taxon>Stylonemataceae</taxon>
        <taxon>Rhodosorus</taxon>
    </lineage>
</organism>
<evidence type="ECO:0000259" key="1">
    <source>
        <dbReference type="PROSITE" id="PS50190"/>
    </source>
</evidence>
<sequence length="281" mass="30922">MEMVEMVVVRKSFRAILKREIADIFQSVIFRFLDSPTAGYGRRRVVLEVLSTTCSDPQTLTDMFLNYDCDMDSIHVFEQMITSLCSAAQDGVSGPIATPEEGISGGETGQLRTAALKALVLSLKSLRAWCSSLEETDGHEIDPVEPQQELSGVGSALERSASMTTQELDETARFQETLRRKKILEEGVQRFNAKPKAGIEYLASHGYLNATAEEIASLLKNVRDLDATVVGEYLGEADEMSLEVLNSPRQNLEREPTFIAHARVALKLAAVTEPSSILPPL</sequence>
<accession>A0A7S0BNB7</accession>
<reference evidence="2" key="1">
    <citation type="submission" date="2021-01" db="EMBL/GenBank/DDBJ databases">
        <authorList>
            <person name="Corre E."/>
            <person name="Pelletier E."/>
            <person name="Niang G."/>
            <person name="Scheremetjew M."/>
            <person name="Finn R."/>
            <person name="Kale V."/>
            <person name="Holt S."/>
            <person name="Cochrane G."/>
            <person name="Meng A."/>
            <person name="Brown T."/>
            <person name="Cohen L."/>
        </authorList>
    </citation>
    <scope>NUCLEOTIDE SEQUENCE</scope>
    <source>
        <strain evidence="2">UTEX LB 2760</strain>
    </source>
</reference>
<dbReference type="PANTHER" id="PTHR10663:SF375">
    <property type="entry name" value="LD29171P"/>
    <property type="match status" value="1"/>
</dbReference>
<protein>
    <recommendedName>
        <fullName evidence="1">SEC7 domain-containing protein</fullName>
    </recommendedName>
</protein>
<dbReference type="InterPro" id="IPR035999">
    <property type="entry name" value="Sec7_dom_sf"/>
</dbReference>
<dbReference type="PROSITE" id="PS50190">
    <property type="entry name" value="SEC7"/>
    <property type="match status" value="1"/>
</dbReference>
<dbReference type="AlphaFoldDB" id="A0A7S0BNB7"/>
<dbReference type="Gene3D" id="1.10.220.20">
    <property type="match status" value="1"/>
</dbReference>
<proteinExistence type="predicted"/>
<dbReference type="Pfam" id="PF12783">
    <property type="entry name" value="Sec7-like_HUS"/>
    <property type="match status" value="1"/>
</dbReference>
<dbReference type="EMBL" id="HBEK01014943">
    <property type="protein sequence ID" value="CAD8398120.1"/>
    <property type="molecule type" value="Transcribed_RNA"/>
</dbReference>
<dbReference type="SUPFAM" id="SSF48425">
    <property type="entry name" value="Sec7 domain"/>
    <property type="match status" value="1"/>
</dbReference>
<evidence type="ECO:0000313" key="2">
    <source>
        <dbReference type="EMBL" id="CAD8398120.1"/>
    </source>
</evidence>
<dbReference type="Pfam" id="PF01369">
    <property type="entry name" value="Sec7"/>
    <property type="match status" value="1"/>
</dbReference>
<dbReference type="InterPro" id="IPR000904">
    <property type="entry name" value="Sec7_dom"/>
</dbReference>
<dbReference type="InterPro" id="IPR032691">
    <property type="entry name" value="Mon2/Sec7/BIG1-like_HUS"/>
</dbReference>